<comment type="caution">
    <text evidence="3">The sequence shown here is derived from an EMBL/GenBank/DDBJ whole genome shotgun (WGS) entry which is preliminary data.</text>
</comment>
<evidence type="ECO:0000313" key="3">
    <source>
        <dbReference type="EMBL" id="PXX00320.1"/>
    </source>
</evidence>
<keyword evidence="4" id="KW-1185">Reference proteome</keyword>
<dbReference type="InterPro" id="IPR039422">
    <property type="entry name" value="MarR/SlyA-like"/>
</dbReference>
<feature type="domain" description="HTH marR-type" evidence="2">
    <location>
        <begin position="38"/>
        <end position="174"/>
    </location>
</feature>
<dbReference type="InterPro" id="IPR036390">
    <property type="entry name" value="WH_DNA-bd_sf"/>
</dbReference>
<dbReference type="PRINTS" id="PR00598">
    <property type="entry name" value="HTHMARR"/>
</dbReference>
<dbReference type="Pfam" id="PF12802">
    <property type="entry name" value="MarR_2"/>
    <property type="match status" value="1"/>
</dbReference>
<dbReference type="Gene3D" id="1.10.10.10">
    <property type="entry name" value="Winged helix-like DNA-binding domain superfamily/Winged helix DNA-binding domain"/>
    <property type="match status" value="1"/>
</dbReference>
<dbReference type="InterPro" id="IPR000835">
    <property type="entry name" value="HTH_MarR-typ"/>
</dbReference>
<dbReference type="AlphaFoldDB" id="A0A318HBV4"/>
<reference evidence="4" key="1">
    <citation type="submission" date="2018-05" db="EMBL/GenBank/DDBJ databases">
        <authorList>
            <person name="Deangelis K."/>
            <person name="Huntemann M."/>
            <person name="Clum A."/>
            <person name="Pillay M."/>
            <person name="Palaniappan K."/>
            <person name="Varghese N."/>
            <person name="Mikhailova N."/>
            <person name="Stamatis D."/>
            <person name="Reddy T."/>
            <person name="Daum C."/>
            <person name="Shapiro N."/>
            <person name="Ivanova N."/>
            <person name="Kyrpides N."/>
            <person name="Woyke T."/>
        </authorList>
    </citation>
    <scope>NUCLEOTIDE SEQUENCE [LARGE SCALE GENOMIC DNA]</scope>
    <source>
        <strain evidence="4">GAS496</strain>
    </source>
</reference>
<proteinExistence type="predicted"/>
<dbReference type="SMART" id="SM00347">
    <property type="entry name" value="HTH_MARR"/>
    <property type="match status" value="1"/>
</dbReference>
<accession>A0A318HBV4</accession>
<protein>
    <submittedName>
        <fullName evidence="3">MarR family transcriptional regulator</fullName>
    </submittedName>
</protein>
<name>A0A318HBV4_9MYCO</name>
<dbReference type="EMBL" id="QJJU01000035">
    <property type="protein sequence ID" value="PXX00320.1"/>
    <property type="molecule type" value="Genomic_DNA"/>
</dbReference>
<dbReference type="InterPro" id="IPR036388">
    <property type="entry name" value="WH-like_DNA-bd_sf"/>
</dbReference>
<evidence type="ECO:0000313" key="4">
    <source>
        <dbReference type="Proteomes" id="UP000247781"/>
    </source>
</evidence>
<evidence type="ECO:0000256" key="1">
    <source>
        <dbReference type="SAM" id="MobiDB-lite"/>
    </source>
</evidence>
<feature type="region of interest" description="Disordered" evidence="1">
    <location>
        <begin position="1"/>
        <end position="20"/>
    </location>
</feature>
<evidence type="ECO:0000259" key="2">
    <source>
        <dbReference type="PROSITE" id="PS50995"/>
    </source>
</evidence>
<dbReference type="PANTHER" id="PTHR33164">
    <property type="entry name" value="TRANSCRIPTIONAL REGULATOR, MARR FAMILY"/>
    <property type="match status" value="1"/>
</dbReference>
<dbReference type="GO" id="GO:0006950">
    <property type="term" value="P:response to stress"/>
    <property type="evidence" value="ECO:0007669"/>
    <property type="project" value="TreeGrafter"/>
</dbReference>
<gene>
    <name evidence="3" type="ORF">C8E89_13523</name>
</gene>
<reference evidence="3 4" key="2">
    <citation type="submission" date="2018-06" db="EMBL/GenBank/DDBJ databases">
        <title>Sequencing of bacterial isolates from soil warming experiment in Harvard Forest, Massachusetts, USA.</title>
        <authorList>
            <person name="Deangelis K.PhD."/>
        </authorList>
    </citation>
    <scope>NUCLEOTIDE SEQUENCE [LARGE SCALE GENOMIC DNA]</scope>
    <source>
        <strain evidence="3 4">GAS496</strain>
    </source>
</reference>
<dbReference type="Proteomes" id="UP000247781">
    <property type="component" value="Unassembled WGS sequence"/>
</dbReference>
<dbReference type="PANTHER" id="PTHR33164:SF99">
    <property type="entry name" value="MARR FAMILY REGULATORY PROTEIN"/>
    <property type="match status" value="1"/>
</dbReference>
<dbReference type="SUPFAM" id="SSF46785">
    <property type="entry name" value="Winged helix' DNA-binding domain"/>
    <property type="match status" value="1"/>
</dbReference>
<dbReference type="PROSITE" id="PS50995">
    <property type="entry name" value="HTH_MARR_2"/>
    <property type="match status" value="1"/>
</dbReference>
<sequence length="186" mass="21016">MAAQRNARTAKNRTPRGGVDGVDDAKRLRVVVARLEEETMLWQEFLRAHRTIIEKMAEQMMRDHNLPLEWFDVLIHLADVPDGRLRQRALRDRLLLSESGVSRLLLRMEQAGFISRNTAGEDKRGMEITLTDKGRTAVIEATESHVEMVSTLFTQRLTRTDLSALGRVLPKLTAECDDLGTPLNGA</sequence>
<dbReference type="GO" id="GO:0003700">
    <property type="term" value="F:DNA-binding transcription factor activity"/>
    <property type="evidence" value="ECO:0007669"/>
    <property type="project" value="InterPro"/>
</dbReference>
<organism evidence="3 4">
    <name type="scientific">Mycolicibacterium moriokaense</name>
    <dbReference type="NCBI Taxonomy" id="39691"/>
    <lineage>
        <taxon>Bacteria</taxon>
        <taxon>Bacillati</taxon>
        <taxon>Actinomycetota</taxon>
        <taxon>Actinomycetes</taxon>
        <taxon>Mycobacteriales</taxon>
        <taxon>Mycobacteriaceae</taxon>
        <taxon>Mycolicibacterium</taxon>
    </lineage>
</organism>
<dbReference type="OrthoDB" id="5432081at2"/>